<dbReference type="Pfam" id="PF25872">
    <property type="entry name" value="HTH_77"/>
    <property type="match status" value="1"/>
</dbReference>
<evidence type="ECO:0000259" key="3">
    <source>
        <dbReference type="PROSITE" id="PS51755"/>
    </source>
</evidence>
<dbReference type="SUPFAM" id="SSF48452">
    <property type="entry name" value="TPR-like"/>
    <property type="match status" value="1"/>
</dbReference>
<dbReference type="Pfam" id="PF00486">
    <property type="entry name" value="Trans_reg_C"/>
    <property type="match status" value="1"/>
</dbReference>
<name>A0A853GRH4_9BURK</name>
<dbReference type="GO" id="GO:0003677">
    <property type="term" value="F:DNA binding"/>
    <property type="evidence" value="ECO:0007669"/>
    <property type="project" value="UniProtKB-UniRule"/>
</dbReference>
<dbReference type="PANTHER" id="PTHR47691:SF3">
    <property type="entry name" value="HTH-TYPE TRANSCRIPTIONAL REGULATOR RV0890C-RELATED"/>
    <property type="match status" value="1"/>
</dbReference>
<dbReference type="Gene3D" id="1.10.10.10">
    <property type="entry name" value="Winged helix-like DNA-binding domain superfamily/Winged helix DNA-binding domain"/>
    <property type="match status" value="1"/>
</dbReference>
<dbReference type="Gene3D" id="3.40.50.300">
    <property type="entry name" value="P-loop containing nucleotide triphosphate hydrolases"/>
    <property type="match status" value="1"/>
</dbReference>
<reference evidence="4 5" key="1">
    <citation type="submission" date="2020-07" db="EMBL/GenBank/DDBJ databases">
        <title>Taxonomic revisions and descriptions of new bacterial species based on genomic comparisons in the high-G+C-content subgroup of the family Alcaligenaceae.</title>
        <authorList>
            <person name="Szabo A."/>
            <person name="Felfoldi T."/>
        </authorList>
    </citation>
    <scope>NUCLEOTIDE SEQUENCE [LARGE SCALE GENOMIC DNA]</scope>
    <source>
        <strain evidence="4 5">DSM 25667</strain>
    </source>
</reference>
<dbReference type="InterPro" id="IPR003593">
    <property type="entry name" value="AAA+_ATPase"/>
</dbReference>
<feature type="domain" description="OmpR/PhoB-type" evidence="3">
    <location>
        <begin position="23"/>
        <end position="121"/>
    </location>
</feature>
<keyword evidence="5" id="KW-1185">Reference proteome</keyword>
<dbReference type="Pfam" id="PF00931">
    <property type="entry name" value="NB-ARC"/>
    <property type="match status" value="1"/>
</dbReference>
<dbReference type="Gene3D" id="1.25.40.10">
    <property type="entry name" value="Tetratricopeptide repeat domain"/>
    <property type="match status" value="1"/>
</dbReference>
<dbReference type="InterPro" id="IPR001867">
    <property type="entry name" value="OmpR/PhoB-type_DNA-bd"/>
</dbReference>
<dbReference type="SUPFAM" id="SSF46894">
    <property type="entry name" value="C-terminal effector domain of the bipartite response regulators"/>
    <property type="match status" value="1"/>
</dbReference>
<dbReference type="GO" id="GO:0006355">
    <property type="term" value="P:regulation of DNA-templated transcription"/>
    <property type="evidence" value="ECO:0007669"/>
    <property type="project" value="InterPro"/>
</dbReference>
<proteinExistence type="predicted"/>
<protein>
    <submittedName>
        <fullName evidence="4">Winged helix-turn-helix domain-containing protein</fullName>
    </submittedName>
</protein>
<evidence type="ECO:0000313" key="5">
    <source>
        <dbReference type="Proteomes" id="UP000554144"/>
    </source>
</evidence>
<organism evidence="4 5">
    <name type="scientific">Pollutimonas harenae</name>
    <dbReference type="NCBI Taxonomy" id="657015"/>
    <lineage>
        <taxon>Bacteria</taxon>
        <taxon>Pseudomonadati</taxon>
        <taxon>Pseudomonadota</taxon>
        <taxon>Betaproteobacteria</taxon>
        <taxon>Burkholderiales</taxon>
        <taxon>Alcaligenaceae</taxon>
        <taxon>Pollutimonas</taxon>
    </lineage>
</organism>
<dbReference type="GO" id="GO:0043531">
    <property type="term" value="F:ADP binding"/>
    <property type="evidence" value="ECO:0007669"/>
    <property type="project" value="InterPro"/>
</dbReference>
<dbReference type="Proteomes" id="UP000554144">
    <property type="component" value="Unassembled WGS sequence"/>
</dbReference>
<dbReference type="PANTHER" id="PTHR47691">
    <property type="entry name" value="REGULATOR-RELATED"/>
    <property type="match status" value="1"/>
</dbReference>
<gene>
    <name evidence="4" type="ORF">H0A62_04060</name>
</gene>
<comment type="caution">
    <text evidence="4">The sequence shown here is derived from an EMBL/GenBank/DDBJ whole genome shotgun (WGS) entry which is preliminary data.</text>
</comment>
<evidence type="ECO:0000313" key="4">
    <source>
        <dbReference type="EMBL" id="NYT84771.1"/>
    </source>
</evidence>
<evidence type="ECO:0000256" key="2">
    <source>
        <dbReference type="PROSITE-ProRule" id="PRU01091"/>
    </source>
</evidence>
<dbReference type="InterPro" id="IPR002182">
    <property type="entry name" value="NB-ARC"/>
</dbReference>
<dbReference type="SUPFAM" id="SSF52540">
    <property type="entry name" value="P-loop containing nucleoside triphosphate hydrolases"/>
    <property type="match status" value="1"/>
</dbReference>
<keyword evidence="1 2" id="KW-0238">DNA-binding</keyword>
<dbReference type="InterPro" id="IPR058852">
    <property type="entry name" value="HTH_77"/>
</dbReference>
<evidence type="ECO:0000256" key="1">
    <source>
        <dbReference type="ARBA" id="ARBA00023125"/>
    </source>
</evidence>
<dbReference type="InterPro" id="IPR016032">
    <property type="entry name" value="Sig_transdc_resp-reg_C-effctor"/>
</dbReference>
<dbReference type="SMART" id="SM00862">
    <property type="entry name" value="Trans_reg_C"/>
    <property type="match status" value="1"/>
</dbReference>
<dbReference type="EMBL" id="JACCEV010000001">
    <property type="protein sequence ID" value="NYT84771.1"/>
    <property type="molecule type" value="Genomic_DNA"/>
</dbReference>
<dbReference type="GO" id="GO:0000160">
    <property type="term" value="P:phosphorelay signal transduction system"/>
    <property type="evidence" value="ECO:0007669"/>
    <property type="project" value="InterPro"/>
</dbReference>
<accession>A0A853GRH4</accession>
<dbReference type="InterPro" id="IPR027417">
    <property type="entry name" value="P-loop_NTPase"/>
</dbReference>
<feature type="DNA-binding region" description="OmpR/PhoB-type" evidence="2">
    <location>
        <begin position="23"/>
        <end position="121"/>
    </location>
</feature>
<dbReference type="AlphaFoldDB" id="A0A853GRH4"/>
<dbReference type="InterPro" id="IPR036388">
    <property type="entry name" value="WH-like_DNA-bd_sf"/>
</dbReference>
<dbReference type="PROSITE" id="PS51755">
    <property type="entry name" value="OMPR_PHOB"/>
    <property type="match status" value="1"/>
</dbReference>
<dbReference type="SMART" id="SM00382">
    <property type="entry name" value="AAA"/>
    <property type="match status" value="1"/>
</dbReference>
<dbReference type="CDD" id="cd00383">
    <property type="entry name" value="trans_reg_C"/>
    <property type="match status" value="1"/>
</dbReference>
<sequence length="1002" mass="110155">MCGGAYSLENNHLHPKPDRPGCDEIVVFGPFRLHVNRRLLQRNGVAVKLGSRSLDILIALVERAGDVLSRRELIARAWAGLVVDEANLRVNISNLRKCLGEGKDGARYVVNLPGRGYSFVAPVTRVRSTFSPTELELIQSPDLRSNNASLTTHSEHLLPEPLKRLVGREASVSVLTQLLAEHRFVSIIGPGGMGKTTVAISVAHTMLEAFSGAVHYVDLASVTEASLVPITIASVLGLKLQVQVQDPRSNILAFFRTQKALLVLDNCEHVIDETAALAEQLYKSAPQVHLLATSRELLRVEGEHVYILPPLDVPPISADITAADAMMFPAVQLFMDRVAASGAQETLTDETALFAVEICQKMDGIALAIELAAGRVRSHGLQGTAELINSRFDLLWHGRRTAPPRHQTLQAMLDWSYKLLSENERSVLYRLSVFVTPFNLEAAQRIATDAVLTEAQVATAIASLADKSLLSSSMLNGTWHLRLLDSTRSYASEKLAKSGELNAVLRKFTEYLIAQLSRSNERENEWQAGARDVMEGDTMRPALVWAFSHTGEGERVCNMRTALAWAFSDAGESELGVRLTALAAPHLLVLSLLEECHSWCQSALSQLGSLEGSATHLILQETLVISALFTRVDRDELRSSIECGLNLARKLNDHERELELLAGQHIVMCQLGRFREAVEVSWRSLELARKVGSPAGLVMSEWMLGCAYHLTGDQVGALRHMEEGFKQAAALGVAKVDIYGYEHRIRAIIVLARTLWLSGAADRAAQVARQAVEEAELDEQPMSMFLALLYASTVFLWRGDIEESEALVSRLIEHVGRHSFGTNADFGTALAAEVALLRGEFRTAASRLREALSTLHVERRQILTNMLSRSMSEALFECGELLEAEAIIVASVESAEVRHDSFDIPELLRTRAKIGIASGQLDQRAAEAMLLRAIELANSQGALSLELRSATALSALLANDGRTEEAYTILAKVYGRFTEGHETRDLRTAKQFIETWRPAESE</sequence>
<dbReference type="OrthoDB" id="9811542at2"/>
<dbReference type="InterPro" id="IPR011990">
    <property type="entry name" value="TPR-like_helical_dom_sf"/>
</dbReference>